<dbReference type="VEuPathDB" id="FungiDB:AMAG_19874"/>
<name>A0A0L0T246_ALLM3</name>
<evidence type="ECO:0000313" key="1">
    <source>
        <dbReference type="EMBL" id="KNE68933.1"/>
    </source>
</evidence>
<dbReference type="Proteomes" id="UP000054350">
    <property type="component" value="Unassembled WGS sequence"/>
</dbReference>
<accession>A0A0L0T246</accession>
<reference evidence="2" key="2">
    <citation type="submission" date="2009-11" db="EMBL/GenBank/DDBJ databases">
        <title>The Genome Sequence of Allomyces macrogynus strain ATCC 38327.</title>
        <authorList>
            <consortium name="The Broad Institute Genome Sequencing Platform"/>
            <person name="Russ C."/>
            <person name="Cuomo C."/>
            <person name="Shea T."/>
            <person name="Young S.K."/>
            <person name="Zeng Q."/>
            <person name="Koehrsen M."/>
            <person name="Haas B."/>
            <person name="Borodovsky M."/>
            <person name="Guigo R."/>
            <person name="Alvarado L."/>
            <person name="Berlin A."/>
            <person name="Borenstein D."/>
            <person name="Chen Z."/>
            <person name="Engels R."/>
            <person name="Freedman E."/>
            <person name="Gellesch M."/>
            <person name="Goldberg J."/>
            <person name="Griggs A."/>
            <person name="Gujja S."/>
            <person name="Heiman D."/>
            <person name="Hepburn T."/>
            <person name="Howarth C."/>
            <person name="Jen D."/>
            <person name="Larson L."/>
            <person name="Lewis B."/>
            <person name="Mehta T."/>
            <person name="Park D."/>
            <person name="Pearson M."/>
            <person name="Roberts A."/>
            <person name="Saif S."/>
            <person name="Shenoy N."/>
            <person name="Sisk P."/>
            <person name="Stolte C."/>
            <person name="Sykes S."/>
            <person name="Walk T."/>
            <person name="White J."/>
            <person name="Yandava C."/>
            <person name="Burger G."/>
            <person name="Gray M.W."/>
            <person name="Holland P.W.H."/>
            <person name="King N."/>
            <person name="Lang F.B.F."/>
            <person name="Roger A.J."/>
            <person name="Ruiz-Trillo I."/>
            <person name="Lander E."/>
            <person name="Nusbaum C."/>
        </authorList>
    </citation>
    <scope>NUCLEOTIDE SEQUENCE [LARGE SCALE GENOMIC DNA]</scope>
    <source>
        <strain evidence="2">ATCC 38327</strain>
    </source>
</reference>
<keyword evidence="2" id="KW-1185">Reference proteome</keyword>
<reference evidence="1 2" key="1">
    <citation type="submission" date="2009-11" db="EMBL/GenBank/DDBJ databases">
        <title>Annotation of Allomyces macrogynus ATCC 38327.</title>
        <authorList>
            <consortium name="The Broad Institute Genome Sequencing Platform"/>
            <person name="Russ C."/>
            <person name="Cuomo C."/>
            <person name="Burger G."/>
            <person name="Gray M.W."/>
            <person name="Holland P.W.H."/>
            <person name="King N."/>
            <person name="Lang F.B.F."/>
            <person name="Roger A.J."/>
            <person name="Ruiz-Trillo I."/>
            <person name="Young S.K."/>
            <person name="Zeng Q."/>
            <person name="Gargeya S."/>
            <person name="Fitzgerald M."/>
            <person name="Haas B."/>
            <person name="Abouelleil A."/>
            <person name="Alvarado L."/>
            <person name="Arachchi H.M."/>
            <person name="Berlin A."/>
            <person name="Chapman S.B."/>
            <person name="Gearin G."/>
            <person name="Goldberg J."/>
            <person name="Griggs A."/>
            <person name="Gujja S."/>
            <person name="Hansen M."/>
            <person name="Heiman D."/>
            <person name="Howarth C."/>
            <person name="Larimer J."/>
            <person name="Lui A."/>
            <person name="MacDonald P.J.P."/>
            <person name="McCowen C."/>
            <person name="Montmayeur A."/>
            <person name="Murphy C."/>
            <person name="Neiman D."/>
            <person name="Pearson M."/>
            <person name="Priest M."/>
            <person name="Roberts A."/>
            <person name="Saif S."/>
            <person name="Shea T."/>
            <person name="Sisk P."/>
            <person name="Stolte C."/>
            <person name="Sykes S."/>
            <person name="Wortman J."/>
            <person name="Nusbaum C."/>
            <person name="Birren B."/>
        </authorList>
    </citation>
    <scope>NUCLEOTIDE SEQUENCE [LARGE SCALE GENOMIC DNA]</scope>
    <source>
        <strain evidence="1 2">ATCC 38327</strain>
    </source>
</reference>
<dbReference type="EMBL" id="GG745358">
    <property type="protein sequence ID" value="KNE68933.1"/>
    <property type="molecule type" value="Genomic_DNA"/>
</dbReference>
<dbReference type="AlphaFoldDB" id="A0A0L0T246"/>
<evidence type="ECO:0000313" key="2">
    <source>
        <dbReference type="Proteomes" id="UP000054350"/>
    </source>
</evidence>
<gene>
    <name evidence="1" type="ORF">AMAG_19874</name>
</gene>
<protein>
    <submittedName>
        <fullName evidence="1">Uncharacterized protein</fullName>
    </submittedName>
</protein>
<organism evidence="1 2">
    <name type="scientific">Allomyces macrogynus (strain ATCC 38327)</name>
    <name type="common">Allomyces javanicus var. macrogynus</name>
    <dbReference type="NCBI Taxonomy" id="578462"/>
    <lineage>
        <taxon>Eukaryota</taxon>
        <taxon>Fungi</taxon>
        <taxon>Fungi incertae sedis</taxon>
        <taxon>Blastocladiomycota</taxon>
        <taxon>Blastocladiomycetes</taxon>
        <taxon>Blastocladiales</taxon>
        <taxon>Blastocladiaceae</taxon>
        <taxon>Allomyces</taxon>
    </lineage>
</organism>
<proteinExistence type="predicted"/>
<sequence length="107" mass="11897">MVARNGRSFSLSYHLALALEKRALQVAAFSRHVRVVFALQAFLEGLLVHLDALGRENALHHLLAQLAARRRHGGKRTRTLRARAVSEQVESARWNAPSRAAGLLARL</sequence>